<proteinExistence type="predicted"/>
<dbReference type="SUPFAM" id="SSF48317">
    <property type="entry name" value="Acid phosphatase/Vanadium-dependent haloperoxidase"/>
    <property type="match status" value="1"/>
</dbReference>
<feature type="compositionally biased region" description="Basic and acidic residues" evidence="1">
    <location>
        <begin position="98"/>
        <end position="109"/>
    </location>
</feature>
<dbReference type="PANTHER" id="PTHR14969">
    <property type="entry name" value="SPHINGOSINE-1-PHOSPHATE PHOSPHOHYDROLASE"/>
    <property type="match status" value="1"/>
</dbReference>
<evidence type="ECO:0000256" key="1">
    <source>
        <dbReference type="SAM" id="MobiDB-lite"/>
    </source>
</evidence>
<gene>
    <name evidence="3" type="ORF">NCF85_00005</name>
</gene>
<dbReference type="Proteomes" id="UP001056619">
    <property type="component" value="Chromosome"/>
</dbReference>
<dbReference type="Gene3D" id="1.20.144.10">
    <property type="entry name" value="Phosphatidic acid phosphatase type 2/haloperoxidase"/>
    <property type="match status" value="1"/>
</dbReference>
<name>A0ABY4U5M1_9SPHN</name>
<evidence type="ECO:0000313" key="3">
    <source>
        <dbReference type="EMBL" id="USA61405.1"/>
    </source>
</evidence>
<organism evidence="3 4">
    <name type="scientific">Qipengyuania citrea</name>
    <dbReference type="NCBI Taxonomy" id="225971"/>
    <lineage>
        <taxon>Bacteria</taxon>
        <taxon>Pseudomonadati</taxon>
        <taxon>Pseudomonadota</taxon>
        <taxon>Alphaproteobacteria</taxon>
        <taxon>Sphingomonadales</taxon>
        <taxon>Erythrobacteraceae</taxon>
        <taxon>Qipengyuania</taxon>
    </lineage>
</organism>
<dbReference type="RefSeq" id="WP_230280033.1">
    <property type="nucleotide sequence ID" value="NZ_CP098494.1"/>
</dbReference>
<feature type="domain" description="Phosphatidic acid phosphatase type 2/haloperoxidase" evidence="2">
    <location>
        <begin position="73"/>
        <end position="183"/>
    </location>
</feature>
<keyword evidence="4" id="KW-1185">Reference proteome</keyword>
<reference evidence="3 4" key="1">
    <citation type="submission" date="2022-06" db="EMBL/GenBank/DDBJ databases">
        <authorList>
            <person name="Liu G."/>
        </authorList>
    </citation>
    <scope>NUCLEOTIDE SEQUENCE [LARGE SCALE GENOMIC DNA]</scope>
    <source>
        <strain evidence="3 4">E4</strain>
    </source>
</reference>
<protein>
    <submittedName>
        <fullName evidence="3">Phosphatase PAP2 family protein</fullName>
    </submittedName>
</protein>
<dbReference type="EMBL" id="CP098494">
    <property type="protein sequence ID" value="USA61405.1"/>
    <property type="molecule type" value="Genomic_DNA"/>
</dbReference>
<feature type="region of interest" description="Disordered" evidence="1">
    <location>
        <begin position="98"/>
        <end position="123"/>
    </location>
</feature>
<accession>A0ABY4U5M1</accession>
<dbReference type="PANTHER" id="PTHR14969:SF13">
    <property type="entry name" value="AT30094P"/>
    <property type="match status" value="1"/>
</dbReference>
<evidence type="ECO:0000313" key="4">
    <source>
        <dbReference type="Proteomes" id="UP001056619"/>
    </source>
</evidence>
<sequence length="200" mass="21091">MEKLSALLENTAETIEDADAALVEKVAPSDKAAVQALSLIGEIGDQPPMRALCASIIIFGLIRRDAKLTLAGVRMLTAHTIATKAKNVLKKRVDRVRPDAREGEDDHRVKAGVSASHDETSFPSGHSAGALAVGAAFGRAFPEHKAVAVGSATAIALLQVPRRSHYLSDVIVGSAIGLVCEGVVDRLIRGFGLSGRRRRA</sequence>
<dbReference type="InterPro" id="IPR000326">
    <property type="entry name" value="PAP2/HPO"/>
</dbReference>
<dbReference type="Pfam" id="PF01569">
    <property type="entry name" value="PAP2"/>
    <property type="match status" value="1"/>
</dbReference>
<evidence type="ECO:0000259" key="2">
    <source>
        <dbReference type="Pfam" id="PF01569"/>
    </source>
</evidence>
<dbReference type="InterPro" id="IPR036938">
    <property type="entry name" value="PAP2/HPO_sf"/>
</dbReference>